<sequence>MSLGGHFYTAANKLLDQDKLVENFISGADKRVKDLEVSQKKFVRCTFSLNQKLSELIDWYKNKVSK</sequence>
<gene>
    <name evidence="1" type="ORF">CFH90_17730</name>
</gene>
<dbReference type="GeneID" id="39661655"/>
<proteinExistence type="predicted"/>
<geneLocation type="plasmid" evidence="2">
    <name>pic001a</name>
</geneLocation>
<protein>
    <submittedName>
        <fullName evidence="1">Uncharacterized protein</fullName>
    </submittedName>
</protein>
<dbReference type="Proteomes" id="UP000276980">
    <property type="component" value="Plasmid pIC001A"/>
</dbReference>
<dbReference type="RefSeq" id="WP_126039370.1">
    <property type="nucleotide sequence ID" value="NZ_CP022299.1"/>
</dbReference>
<evidence type="ECO:0000313" key="2">
    <source>
        <dbReference type="Proteomes" id="UP000276980"/>
    </source>
</evidence>
<evidence type="ECO:0000313" key="1">
    <source>
        <dbReference type="EMBL" id="AZN65765.1"/>
    </source>
</evidence>
<keyword evidence="1" id="KW-0614">Plasmid</keyword>
<dbReference type="EMBL" id="CP022299">
    <property type="protein sequence ID" value="AZN65765.1"/>
    <property type="molecule type" value="Genomic_DNA"/>
</dbReference>
<accession>A0A3Q8XHU5</accession>
<name>A0A3Q8XHU5_ACIJO</name>
<reference evidence="1 2" key="1">
    <citation type="submission" date="2017-06" db="EMBL/GenBank/DDBJ databases">
        <title>Complete Genome Sequence of the Carbazole-Degrading Bacterium Acinetobacter johnsonii IC001.</title>
        <authorList>
            <person name="Vejarano F."/>
            <person name="Suzuki-Minakuchi C."/>
            <person name="Ohtsubo Y."/>
            <person name="Tsuda M."/>
            <person name="Okada K."/>
            <person name="Nojiri H."/>
        </authorList>
    </citation>
    <scope>NUCLEOTIDE SEQUENCE [LARGE SCALE GENOMIC DNA]</scope>
    <source>
        <strain evidence="1 2">IC001</strain>
        <plasmid evidence="2">pic001a</plasmid>
    </source>
</reference>
<organism evidence="1 2">
    <name type="scientific">Acinetobacter johnsonii</name>
    <dbReference type="NCBI Taxonomy" id="40214"/>
    <lineage>
        <taxon>Bacteria</taxon>
        <taxon>Pseudomonadati</taxon>
        <taxon>Pseudomonadota</taxon>
        <taxon>Gammaproteobacteria</taxon>
        <taxon>Moraxellales</taxon>
        <taxon>Moraxellaceae</taxon>
        <taxon>Acinetobacter</taxon>
    </lineage>
</organism>
<dbReference type="AlphaFoldDB" id="A0A3Q8XHU5"/>